<dbReference type="InterPro" id="IPR000253">
    <property type="entry name" value="FHA_dom"/>
</dbReference>
<keyword evidence="3 12" id="KW-0677">Repeat</keyword>
<evidence type="ECO:0000256" key="1">
    <source>
        <dbReference type="ARBA" id="ARBA00006643"/>
    </source>
</evidence>
<dbReference type="Gene3D" id="3.30.870.10">
    <property type="entry name" value="Endonuclease Chain A"/>
    <property type="match status" value="2"/>
</dbReference>
<dbReference type="InterPro" id="IPR018368">
    <property type="entry name" value="ClpA/B_CS1"/>
</dbReference>
<feature type="binding site" evidence="9">
    <location>
        <position position="512"/>
    </location>
    <ligand>
        <name>substrate</name>
    </ligand>
</feature>
<evidence type="ECO:0000256" key="4">
    <source>
        <dbReference type="ARBA" id="ARBA00022741"/>
    </source>
</evidence>
<keyword evidence="5" id="KW-0378">Hydrolase</keyword>
<name>A0A8T2XI83_POPDE</name>
<evidence type="ECO:0000256" key="2">
    <source>
        <dbReference type="ARBA" id="ARBA00022723"/>
    </source>
</evidence>
<feature type="repeat" description="PPR" evidence="11">
    <location>
        <begin position="1280"/>
        <end position="1310"/>
    </location>
</feature>
<dbReference type="CDD" id="cd19499">
    <property type="entry name" value="RecA-like_ClpB_Hsp104-like"/>
    <property type="match status" value="1"/>
</dbReference>
<dbReference type="SMART" id="SM00382">
    <property type="entry name" value="AAA"/>
    <property type="match status" value="2"/>
</dbReference>
<dbReference type="Gene3D" id="1.10.1780.10">
    <property type="entry name" value="Clp, N-terminal domain"/>
    <property type="match status" value="1"/>
</dbReference>
<evidence type="ECO:0000256" key="3">
    <source>
        <dbReference type="ARBA" id="ARBA00022737"/>
    </source>
</evidence>
<dbReference type="Gene3D" id="3.30.70.2330">
    <property type="match status" value="1"/>
</dbReference>
<dbReference type="Gene3D" id="2.130.10.10">
    <property type="entry name" value="YVTN repeat-like/Quinoprotein amine dehydrogenase"/>
    <property type="match status" value="1"/>
</dbReference>
<dbReference type="Pfam" id="PF13041">
    <property type="entry name" value="PPR_2"/>
    <property type="match status" value="3"/>
</dbReference>
<dbReference type="Pfam" id="PF14432">
    <property type="entry name" value="DYW_deaminase"/>
    <property type="match status" value="1"/>
</dbReference>
<dbReference type="Gene3D" id="1.10.8.60">
    <property type="match status" value="1"/>
</dbReference>
<dbReference type="Pfam" id="PF07724">
    <property type="entry name" value="AAA_2"/>
    <property type="match status" value="1"/>
</dbReference>
<evidence type="ECO:0000256" key="8">
    <source>
        <dbReference type="PIRSR" id="PIRSR610347-1"/>
    </source>
</evidence>
<dbReference type="InterPro" id="IPR036628">
    <property type="entry name" value="Clp_N_dom_sf"/>
</dbReference>
<evidence type="ECO:0000313" key="17">
    <source>
        <dbReference type="EMBL" id="KAH8492710.1"/>
    </source>
</evidence>
<dbReference type="SUPFAM" id="SSF56024">
    <property type="entry name" value="Phospholipase D/nuclease"/>
    <property type="match status" value="2"/>
</dbReference>
<dbReference type="InterPro" id="IPR050130">
    <property type="entry name" value="ClpA_ClpB"/>
</dbReference>
<dbReference type="InterPro" id="IPR002885">
    <property type="entry name" value="PPR_rpt"/>
</dbReference>
<keyword evidence="18" id="KW-1185">Reference proteome</keyword>
<dbReference type="InterPro" id="IPR027417">
    <property type="entry name" value="P-loop_NTPase"/>
</dbReference>
<dbReference type="InterPro" id="IPR036322">
    <property type="entry name" value="WD40_repeat_dom_sf"/>
</dbReference>
<sequence length="2895" mass="321011">MKDSILPSNKKRTIERKENENLSSKSPILLKKPKQIAKSALIRLQTFNFPLISPVTGSPISSISLVPDRLYTIGRTGDFQFKNRCVSKQHCQILFDSYKRKIYIHDGVLLSKTVDNSGNDCVVSEFRRRLICCDDSELESERINEGLSFSVSLNGVFVNGVRVKKGMVRELCAGDEVLLVCGNEGNCSLGGRIGFLIKGVAFKEEVVTGPNEVRVERDWLFELIGQSQGLVSSGSGNKRVFAIRGDEIMVSDFDFQGRKCGGAIERSRFLLSQCRDVLHSDDPISYIMQCNLLNFEMDVPCVCIDKSNYSVDVAVSDRSKFPVQREKVVNGGVPLVRDEVQHHNLQIDQDIHTDRAKNERDHTSSLNTMGNESAPVANSFIQMNTWKNCCPPPGKKFYLNRLQFMDRGSFTHPNVISLPELLYPVESISRIFIATFTSDILWFLSHCEIPCHLPVTIACHNTEICWSSSPDNRTSVPYSDFPNLVVVFPPFPESIAFGQDRKRRGIACHHPKLLVLQREDSIRVIITSANLVSNQWNNVTNTVWWQDFPARSAPDPLPLFIRVSDGDANKDSRSDFAAQLAGFMACLVINAPSQAYWISELTKYDFEGANGHLVASVPGIHSRRSPNAYQLPSGSSGVQFLGSVEASVVGLSHLFHTAADRNGTQLKQLAAFLGKCCENVYGMSEIVLRRNLNVPADVNAVSILVPNPDQFSEGDCIQLGFLPRNVAKWVSPLWDSGFFRFSGYVYPKEALAAALGGSNRKVHLILHVAQGPCFPNMMSLMQTEHVLSFCSLVASIQRCTGIWRLEEVLGQYKWPDSQQSDFIYGSSSIGSVNAQFLAAFSAAAGKRSPELFDSEESDPEWGCWSASQELRNPSIKIIFPTIERVKNACNGILPSRRILCFSEKTWQRLRSVGILHDAIPHPYDRVGQPMHVKVARRRFQSKTNASSFGWVYCGSHNFSAAAWGRLISNPFGLKSKETGRTNTYLSSRLHVSNYELGIIFTFPPTETKGITNKDCTNLDDIVLPFAVPAPKYGPTDRPATARAMSEAVAELAGLERDRLIAEEMIEEIPDEEEEAVEATDYAAVEKEEEKAYAEMLWNQVDSSQSYSPNSIEIFYDHLLKSCNGSSSLKQIHSALTTTGLITTSPHLGAQIIIKYAKFDDLNRARLLFDNINVCYDKPTSFLCNTMIRAYANVGQCFETLKLYSFMRKTGTFVNNYTYPFVFKACALNLLVREGKVVHGDALKNGFGSDLYVEAGLVDMYAKCGLFVDCRKIFDEMSTKDLVCWTAMITAYEQAEKPEEALILFKKMQQEEGHLADSIAVVSVASAVGQLGDVRNAHTVHAYAFRKSLIEELCVGNSILAMHTKCGNTEKARLVFDMMMERDVISWNSMLSGYTQNGQATEALLLFDEMRDSDCQPTPVTALIMVSACAYLGFRHLGRKFHDFIVDSRMEIDTNLSNALMDMYAKCGDLEKAVDLFNGIPPTERNAGSWNVLISGYGMHGHGKEALELFSRMQEEGVEPNHFTFTSILSACSHAGLIDEGRKCFAEMKRLSVTLEDKHHACVVDMLGRAGLLQEAFDLIKEMPSPPSEGVWGALLLACKIHGNMELGKTAASNLLQLEPNHTGYYVLMSNIYAASNKWKEVWKLRQDMKNKGLKKPAAFSMIEYGKDILGFHTADQENPYRHEVYKKMESLAIEMKMAGYVPDLSCALHDVEEEDKERMLNYHSEKLAVAFGILKIDPGMRLSIFHTFINERSLSEMQIGSITSREVPAHVRTTGEQWILEPYYPQLLELEADSGSVFGKTPNFLLQNEHGEHERGLKLTPSIETGSWLSQYLCFRGQPVALANFLLQSSSKREARALGKDMVFTQHLLLGLIIEDRDPNGFLGSGIKIDKAREVVKSIWQRESDSAEASELVSKGERGVSHSDVPFSASTKRVFEAAIEYSRTMGHNFIAPEHIAIGLFTVDDGSAGRVLNRLGVDGDALAAIAITKLQGELVKDGREPSVESKGKHGKSVSKRAAALRSYGKTKEKSALAQFCVDLTTRASEGRIDPVIGRHSEIERIVQILCRRTKNNPILLGESGVGKTAIAEGLAIKIAQADIPVFLLEKRVMSLDVGLLIAGAKERGELEARVTSLIREIQKEGDVILFIDEVHTLVGTGTVGRGNKGSGLDIANILKPSLGRGELQCIASTTLDEYRTHFEIDKALARRFQPVLINEPSQEDAIRILLGLRQRYEAHHNCRFTPEAINAAVHLSARYIADRYLPDKAIDLIDEAGSRARIEAYRRKKEQRTFILSKTPDDYWQEIRTVQAMHEVVLASRLANDCSLSSMDGSGEITIESSLPPASNDDEPAVVGPDDIAAVASLWSGIPVQQLTADERKFLVGLEEELRKRVIGQDEAVAAISRAVKRSRVGLKDPDRPIAAMLFCGPTGVGKTELTKALARNYFGSESAMLRLDMSEYMERHTVSKLIGAPPGYVGYGKGGILTESIRKQPFTVVLLDEIEKAHPDIFNILLQLFEDGHLTDSQGRRVSFKNALVVMTSNVGSAAIAKGGRASIGFMIEDNENSSYAAMQSLIMEELKGYFRPELLNRIDEVVVFHPLEKAQMLQILNLMLQEVKERLISLGIGLEVSESIKDLICEQGYDKFYGARPLRRAVTQVIENPLSEAYLAGQYKPGDTAFIDLDASGNPVVSNWSDRSLIPGFVIEPSLSSTVQCSTVCAADQGGCIDTTFAIGKVSEGRLKLVAVKSVDFFLPISLCMAFIHDICSAKCSEIDVMCVPIEGVGASTEVILKSLGDDCWGLENKDVRKLGEVQVDNAYPTSVAWSENARSLAVGCMKSRLQIWDPETSKSANIICVHGYGDPSVQNHLRLWKYLSMAEVGEINVHERRFSGLAITQVLSP</sequence>
<comment type="caution">
    <text evidence="17">The sequence shown here is derived from an EMBL/GenBank/DDBJ whole genome shotgun (WGS) entry which is preliminary data.</text>
</comment>
<gene>
    <name evidence="17" type="ORF">H0E87_022079</name>
</gene>
<dbReference type="Gene3D" id="3.40.50.300">
    <property type="entry name" value="P-loop containing nucleotide triphosphate hydrolases"/>
    <property type="match status" value="3"/>
</dbReference>
<dbReference type="SUPFAM" id="SSF52540">
    <property type="entry name" value="P-loop containing nucleoside triphosphate hydrolases"/>
    <property type="match status" value="2"/>
</dbReference>
<dbReference type="GO" id="GO:0034605">
    <property type="term" value="P:cellular response to heat"/>
    <property type="evidence" value="ECO:0007669"/>
    <property type="project" value="TreeGrafter"/>
</dbReference>
<dbReference type="PRINTS" id="PR00300">
    <property type="entry name" value="CLPPROTEASEA"/>
</dbReference>
<evidence type="ECO:0008006" key="19">
    <source>
        <dbReference type="Google" id="ProtNLM"/>
    </source>
</evidence>
<dbReference type="InterPro" id="IPR014905">
    <property type="entry name" value="HIRAN"/>
</dbReference>
<dbReference type="FunFam" id="3.40.50.300:FF:000025">
    <property type="entry name" value="ATP-dependent Clp protease subunit"/>
    <property type="match status" value="1"/>
</dbReference>
<dbReference type="Gene3D" id="1.25.40.10">
    <property type="entry name" value="Tetratricopeptide repeat domain"/>
    <property type="match status" value="4"/>
</dbReference>
<dbReference type="Pfam" id="PF02861">
    <property type="entry name" value="Clp_N"/>
    <property type="match status" value="1"/>
</dbReference>
<dbReference type="InterPro" id="IPR015943">
    <property type="entry name" value="WD40/YVTN_repeat-like_dom_sf"/>
</dbReference>
<dbReference type="SMART" id="SM01086">
    <property type="entry name" value="ClpB_D2-small"/>
    <property type="match status" value="1"/>
</dbReference>
<feature type="repeat" description="PPR" evidence="11">
    <location>
        <begin position="1179"/>
        <end position="1213"/>
    </location>
</feature>
<dbReference type="GO" id="GO:0006281">
    <property type="term" value="P:DNA repair"/>
    <property type="evidence" value="ECO:0007669"/>
    <property type="project" value="InterPro"/>
</dbReference>
<dbReference type="InterPro" id="IPR010347">
    <property type="entry name" value="Tdp1"/>
</dbReference>
<dbReference type="GO" id="GO:0005634">
    <property type="term" value="C:nucleus"/>
    <property type="evidence" value="ECO:0007669"/>
    <property type="project" value="InterPro"/>
</dbReference>
<evidence type="ECO:0000259" key="16">
    <source>
        <dbReference type="PROSITE" id="PS51903"/>
    </source>
</evidence>
<dbReference type="CDD" id="cd00009">
    <property type="entry name" value="AAA"/>
    <property type="match status" value="1"/>
</dbReference>
<dbReference type="Pfam" id="PF06087">
    <property type="entry name" value="Tyr-DNA_phospho"/>
    <property type="match status" value="2"/>
</dbReference>
<dbReference type="GO" id="GO:0008270">
    <property type="term" value="F:zinc ion binding"/>
    <property type="evidence" value="ECO:0007669"/>
    <property type="project" value="InterPro"/>
</dbReference>
<evidence type="ECO:0000256" key="12">
    <source>
        <dbReference type="PROSITE-ProRule" id="PRU01251"/>
    </source>
</evidence>
<dbReference type="GO" id="GO:0005737">
    <property type="term" value="C:cytoplasm"/>
    <property type="evidence" value="ECO:0007669"/>
    <property type="project" value="TreeGrafter"/>
</dbReference>
<dbReference type="InterPro" id="IPR008984">
    <property type="entry name" value="SMAD_FHA_dom_sf"/>
</dbReference>
<dbReference type="GO" id="GO:0003729">
    <property type="term" value="F:mRNA binding"/>
    <property type="evidence" value="ECO:0007669"/>
    <property type="project" value="UniProtKB-ARBA"/>
</dbReference>
<dbReference type="InterPro" id="IPR028299">
    <property type="entry name" value="ClpA/B_CS2"/>
</dbReference>
<dbReference type="InterPro" id="IPR032867">
    <property type="entry name" value="DYW_dom"/>
</dbReference>
<keyword evidence="2" id="KW-0479">Metal-binding</keyword>
<dbReference type="SUPFAM" id="SSF49879">
    <property type="entry name" value="SMAD/FHA domain"/>
    <property type="match status" value="1"/>
</dbReference>
<dbReference type="PROSITE" id="PS51375">
    <property type="entry name" value="PPR"/>
    <property type="match status" value="5"/>
</dbReference>
<proteinExistence type="inferred from homology"/>
<evidence type="ECO:0000256" key="5">
    <source>
        <dbReference type="ARBA" id="ARBA00022801"/>
    </source>
</evidence>
<organism evidence="17 18">
    <name type="scientific">Populus deltoides</name>
    <name type="common">Eastern poplar</name>
    <name type="synonym">Eastern cottonwood</name>
    <dbReference type="NCBI Taxonomy" id="3696"/>
    <lineage>
        <taxon>Eukaryota</taxon>
        <taxon>Viridiplantae</taxon>
        <taxon>Streptophyta</taxon>
        <taxon>Embryophyta</taxon>
        <taxon>Tracheophyta</taxon>
        <taxon>Spermatophyta</taxon>
        <taxon>Magnoliopsida</taxon>
        <taxon>eudicotyledons</taxon>
        <taxon>Gunneridae</taxon>
        <taxon>Pentapetalae</taxon>
        <taxon>rosids</taxon>
        <taxon>fabids</taxon>
        <taxon>Malpighiales</taxon>
        <taxon>Salicaceae</taxon>
        <taxon>Saliceae</taxon>
        <taxon>Populus</taxon>
    </lineage>
</organism>
<feature type="active site" description="Nucleophile" evidence="8">
    <location>
        <position position="510"/>
    </location>
</feature>
<evidence type="ECO:0000256" key="14">
    <source>
        <dbReference type="SAM" id="MobiDB-lite"/>
    </source>
</evidence>
<dbReference type="InterPro" id="IPR003959">
    <property type="entry name" value="ATPase_AAA_core"/>
</dbReference>
<dbReference type="EMBL" id="JACEGQ020000012">
    <property type="protein sequence ID" value="KAH8492710.1"/>
    <property type="molecule type" value="Genomic_DNA"/>
</dbReference>
<evidence type="ECO:0000256" key="11">
    <source>
        <dbReference type="PROSITE-ProRule" id="PRU00708"/>
    </source>
</evidence>
<feature type="repeat" description="PPR" evidence="11">
    <location>
        <begin position="1485"/>
        <end position="1519"/>
    </location>
</feature>
<dbReference type="GO" id="GO:0016070">
    <property type="term" value="P:RNA metabolic process"/>
    <property type="evidence" value="ECO:0007669"/>
    <property type="project" value="UniProtKB-ARBA"/>
</dbReference>
<dbReference type="CDD" id="cd09123">
    <property type="entry name" value="PLDc_Tdp1_2"/>
    <property type="match status" value="1"/>
</dbReference>
<dbReference type="InterPro" id="IPR003593">
    <property type="entry name" value="AAA+_ATPase"/>
</dbReference>
<dbReference type="Pfam" id="PF17871">
    <property type="entry name" value="AAA_lid_9"/>
    <property type="match status" value="1"/>
</dbReference>
<evidence type="ECO:0000256" key="9">
    <source>
        <dbReference type="PIRSR" id="PIRSR610347-2"/>
    </source>
</evidence>
<dbReference type="PROSITE" id="PS51903">
    <property type="entry name" value="CLP_R"/>
    <property type="match status" value="1"/>
</dbReference>
<dbReference type="CDD" id="cd09122">
    <property type="entry name" value="PLDc_Tdp1_1"/>
    <property type="match status" value="1"/>
</dbReference>
<dbReference type="Pfam" id="PF10431">
    <property type="entry name" value="ClpB_D2-small"/>
    <property type="match status" value="1"/>
</dbReference>
<dbReference type="FunFam" id="1.25.40.10:FF:000344">
    <property type="entry name" value="Pentatricopeptide repeat-containing protein"/>
    <property type="match status" value="1"/>
</dbReference>
<evidence type="ECO:0000256" key="6">
    <source>
        <dbReference type="ARBA" id="ARBA00022840"/>
    </source>
</evidence>
<evidence type="ECO:0000256" key="13">
    <source>
        <dbReference type="RuleBase" id="RU004432"/>
    </source>
</evidence>
<keyword evidence="7 13" id="KW-0143">Chaperone</keyword>
<feature type="site" description="Interaction with DNA" evidence="10">
    <location>
        <position position="959"/>
    </location>
</feature>
<dbReference type="FunFam" id="1.25.40.10:FF:000073">
    <property type="entry name" value="Pentatricopeptide repeat-containing protein chloroplastic"/>
    <property type="match status" value="1"/>
</dbReference>
<dbReference type="InterPro" id="IPR041546">
    <property type="entry name" value="ClpA/ClpB_AAA_lid"/>
</dbReference>
<evidence type="ECO:0000259" key="15">
    <source>
        <dbReference type="PROSITE" id="PS50006"/>
    </source>
</evidence>
<reference evidence="17" key="1">
    <citation type="journal article" date="2021" name="J. Hered.">
        <title>Genome Assembly of Salicaceae Populus deltoides (Eastern Cottonwood) I-69 Based on Nanopore Sequencing and Hi-C Technologies.</title>
        <authorList>
            <person name="Bai S."/>
            <person name="Wu H."/>
            <person name="Zhang J."/>
            <person name="Pan Z."/>
            <person name="Zhao W."/>
            <person name="Li Z."/>
            <person name="Tong C."/>
        </authorList>
    </citation>
    <scope>NUCLEOTIDE SEQUENCE</scope>
    <source>
        <tissue evidence="17">Leaf</tissue>
    </source>
</reference>
<dbReference type="PANTHER" id="PTHR11638">
    <property type="entry name" value="ATP-DEPENDENT CLP PROTEASE"/>
    <property type="match status" value="1"/>
</dbReference>
<dbReference type="Pfam" id="PF01535">
    <property type="entry name" value="PPR"/>
    <property type="match status" value="4"/>
</dbReference>
<accession>A0A8T2XI83</accession>
<dbReference type="NCBIfam" id="TIGR00756">
    <property type="entry name" value="PPR"/>
    <property type="match status" value="3"/>
</dbReference>
<dbReference type="GO" id="GO:0008081">
    <property type="term" value="F:phosphoric diester hydrolase activity"/>
    <property type="evidence" value="ECO:0007669"/>
    <property type="project" value="InterPro"/>
</dbReference>
<feature type="repeat" description="PPR" evidence="11">
    <location>
        <begin position="1520"/>
        <end position="1554"/>
    </location>
</feature>
<dbReference type="PROSITE" id="PS00870">
    <property type="entry name" value="CLPAB_1"/>
    <property type="match status" value="1"/>
</dbReference>
<dbReference type="SUPFAM" id="SSF50978">
    <property type="entry name" value="WD40 repeat-like"/>
    <property type="match status" value="1"/>
</dbReference>
<dbReference type="Proteomes" id="UP000807159">
    <property type="component" value="Chromosome 12"/>
</dbReference>
<dbReference type="PROSITE" id="PS50006">
    <property type="entry name" value="FHA_DOMAIN"/>
    <property type="match status" value="1"/>
</dbReference>
<evidence type="ECO:0000256" key="7">
    <source>
        <dbReference type="ARBA" id="ARBA00023186"/>
    </source>
</evidence>
<dbReference type="Pfam" id="PF00004">
    <property type="entry name" value="AAA"/>
    <property type="match status" value="1"/>
</dbReference>
<dbReference type="InterPro" id="IPR004176">
    <property type="entry name" value="Clp_R_N"/>
</dbReference>
<keyword evidence="4 13" id="KW-0547">Nucleotide-binding</keyword>
<feature type="region of interest" description="Disordered" evidence="14">
    <location>
        <begin position="1"/>
        <end position="20"/>
    </location>
</feature>
<comment type="similarity">
    <text evidence="1">Belongs to the PPR family. PCMP-H subfamily.</text>
</comment>
<dbReference type="Gene3D" id="2.60.200.20">
    <property type="match status" value="1"/>
</dbReference>
<dbReference type="InterPro" id="IPR001270">
    <property type="entry name" value="ClpA/B"/>
</dbReference>
<dbReference type="FunFam" id="1.25.40.10:FF:000090">
    <property type="entry name" value="Pentatricopeptide repeat-containing protein, chloroplastic"/>
    <property type="match status" value="1"/>
</dbReference>
<feature type="binding site" evidence="9">
    <location>
        <position position="933"/>
    </location>
    <ligand>
        <name>substrate</name>
    </ligand>
</feature>
<dbReference type="PROSITE" id="PS00871">
    <property type="entry name" value="CLPAB_2"/>
    <property type="match status" value="1"/>
</dbReference>
<feature type="domain" description="FHA" evidence="15">
    <location>
        <begin position="71"/>
        <end position="128"/>
    </location>
</feature>
<dbReference type="InterPro" id="IPR011990">
    <property type="entry name" value="TPR-like_helical_dom_sf"/>
</dbReference>
<dbReference type="SUPFAM" id="SSF81923">
    <property type="entry name" value="Double Clp-N motif"/>
    <property type="match status" value="1"/>
</dbReference>
<dbReference type="GO" id="GO:0016887">
    <property type="term" value="F:ATP hydrolysis activity"/>
    <property type="evidence" value="ECO:0007669"/>
    <property type="project" value="InterPro"/>
</dbReference>
<dbReference type="PANTHER" id="PTHR11638:SF185">
    <property type="entry name" value="ATP-DEPENDENT CLP PROTEASE ATP-BINDING SUBUNIT"/>
    <property type="match status" value="1"/>
</dbReference>
<dbReference type="InterPro" id="IPR019489">
    <property type="entry name" value="Clp_ATPase_C"/>
</dbReference>
<protein>
    <recommendedName>
        <fullName evidence="19">Pentatricopeptide repeat-containing protein</fullName>
    </recommendedName>
</protein>
<evidence type="ECO:0000256" key="10">
    <source>
        <dbReference type="PIRSR" id="PIRSR610347-3"/>
    </source>
</evidence>
<feature type="active site" description="Proton donor/acceptor" evidence="8">
    <location>
        <position position="931"/>
    </location>
</feature>
<keyword evidence="6 13" id="KW-0067">ATP-binding</keyword>
<feature type="repeat" description="PPR" evidence="11">
    <location>
        <begin position="1382"/>
        <end position="1416"/>
    </location>
</feature>
<dbReference type="Pfam" id="PF20431">
    <property type="entry name" value="E_motif"/>
    <property type="match status" value="1"/>
</dbReference>
<feature type="domain" description="Clp R" evidence="16">
    <location>
        <begin position="1836"/>
        <end position="1992"/>
    </location>
</feature>
<dbReference type="GO" id="GO:0005524">
    <property type="term" value="F:ATP binding"/>
    <property type="evidence" value="ECO:0007669"/>
    <property type="project" value="UniProtKB-KW"/>
</dbReference>
<evidence type="ECO:0000313" key="18">
    <source>
        <dbReference type="Proteomes" id="UP000807159"/>
    </source>
</evidence>
<comment type="similarity">
    <text evidence="13">Belongs to the ClpA/ClpB family.</text>
</comment>
<dbReference type="Pfam" id="PF08797">
    <property type="entry name" value="HIRAN"/>
    <property type="match status" value="1"/>
</dbReference>
<dbReference type="InterPro" id="IPR046848">
    <property type="entry name" value="E_motif"/>
</dbReference>